<dbReference type="EMBL" id="FCOE02000088">
    <property type="protein sequence ID" value="SAL02688.1"/>
    <property type="molecule type" value="Genomic_DNA"/>
</dbReference>
<dbReference type="OrthoDB" id="9181874at2"/>
<gene>
    <name evidence="3" type="ORF">AWB80_08417</name>
</gene>
<evidence type="ECO:0000313" key="4">
    <source>
        <dbReference type="Proteomes" id="UP000054911"/>
    </source>
</evidence>
<comment type="caution">
    <text evidence="3">The sequence shown here is derived from an EMBL/GenBank/DDBJ whole genome shotgun (WGS) entry which is preliminary data.</text>
</comment>
<feature type="domain" description="DUF883" evidence="2">
    <location>
        <begin position="91"/>
        <end position="119"/>
    </location>
</feature>
<proteinExistence type="predicted"/>
<organism evidence="3 4">
    <name type="scientific">Caballeronia pedi</name>
    <dbReference type="NCBI Taxonomy" id="1777141"/>
    <lineage>
        <taxon>Bacteria</taxon>
        <taxon>Pseudomonadati</taxon>
        <taxon>Pseudomonadota</taxon>
        <taxon>Betaproteobacteria</taxon>
        <taxon>Burkholderiales</taxon>
        <taxon>Burkholderiaceae</taxon>
        <taxon>Caballeronia</taxon>
    </lineage>
</organism>
<feature type="region of interest" description="Disordered" evidence="1">
    <location>
        <begin position="1"/>
        <end position="63"/>
    </location>
</feature>
<dbReference type="Proteomes" id="UP000054911">
    <property type="component" value="Unassembled WGS sequence"/>
</dbReference>
<evidence type="ECO:0000256" key="1">
    <source>
        <dbReference type="SAM" id="MobiDB-lite"/>
    </source>
</evidence>
<sequence>MVTTVPAREPVDSLITENAESTFEFPTSASQRSPQENPEASMITGEGDFREASRSWDAKPSGNDASVIAKKKLSDIQNAFVRNYRVASDTTDDFVYDNPWKAIVLAALGGVIVGMLVSR</sequence>
<evidence type="ECO:0000313" key="3">
    <source>
        <dbReference type="EMBL" id="SAL02688.1"/>
    </source>
</evidence>
<name>A0A158E763_9BURK</name>
<accession>A0A158E763</accession>
<dbReference type="STRING" id="1777141.AWB80_08417"/>
<dbReference type="Pfam" id="PF19029">
    <property type="entry name" value="DUF883_C"/>
    <property type="match status" value="1"/>
</dbReference>
<evidence type="ECO:0000259" key="2">
    <source>
        <dbReference type="Pfam" id="PF19029"/>
    </source>
</evidence>
<reference evidence="3" key="1">
    <citation type="submission" date="2016-01" db="EMBL/GenBank/DDBJ databases">
        <authorList>
            <person name="Peeters C."/>
        </authorList>
    </citation>
    <scope>NUCLEOTIDE SEQUENCE [LARGE SCALE GENOMIC DNA]</scope>
    <source>
        <strain evidence="3">LMG 29323</strain>
    </source>
</reference>
<feature type="compositionally biased region" description="Polar residues" evidence="1">
    <location>
        <begin position="15"/>
        <end position="38"/>
    </location>
</feature>
<dbReference type="AlphaFoldDB" id="A0A158E763"/>
<dbReference type="RefSeq" id="WP_143328288.1">
    <property type="nucleotide sequence ID" value="NZ_FCOE02000088.1"/>
</dbReference>
<keyword evidence="4" id="KW-1185">Reference proteome</keyword>
<feature type="compositionally biased region" description="Basic and acidic residues" evidence="1">
    <location>
        <begin position="47"/>
        <end position="57"/>
    </location>
</feature>
<dbReference type="InterPro" id="IPR043605">
    <property type="entry name" value="DUF883_C"/>
</dbReference>
<protein>
    <submittedName>
        <fullName evidence="3">Membrane protein</fullName>
    </submittedName>
</protein>